<dbReference type="PANTHER" id="PTHR35841:SF1">
    <property type="entry name" value="PHOSPHONATES-BINDING PERIPLASMIC PROTEIN"/>
    <property type="match status" value="1"/>
</dbReference>
<dbReference type="Pfam" id="PF12974">
    <property type="entry name" value="Phosphonate-bd"/>
    <property type="match status" value="1"/>
</dbReference>
<accession>A0AAU7QFM2</accession>
<dbReference type="PANTHER" id="PTHR35841">
    <property type="entry name" value="PHOSPHONATES-BINDING PERIPLASMIC PROTEIN"/>
    <property type="match status" value="1"/>
</dbReference>
<protein>
    <submittedName>
        <fullName evidence="1">PhnD/SsuA/transferrin family substrate-binding protein</fullName>
    </submittedName>
</protein>
<evidence type="ECO:0000313" key="1">
    <source>
        <dbReference type="EMBL" id="XBS71698.1"/>
    </source>
</evidence>
<sequence length="232" mass="25926">MSPASLVSLPMYAVSRADVEAQWQTLRQSLERRGLPVAGVALQWPADLIAHWRDPRLLLSQTCGYPLVTMLPNVRPVGCFHYDAPGCEGIGYRSFILTRDREKGASLADFKGRRAVCNSADSQSGFHALRGMVRRITGGLNFFSAVNFSGSHENSLAALQRGTADVAAVDCVTYALLQRHRPARIRSLKIIAQSPLTPGLPLITHRLQPPPRWPRCTQRWRRWRSSRSPERC</sequence>
<dbReference type="Gene3D" id="3.40.190.10">
    <property type="entry name" value="Periplasmic binding protein-like II"/>
    <property type="match status" value="1"/>
</dbReference>
<dbReference type="EMBL" id="CP157947">
    <property type="protein sequence ID" value="XBS71698.1"/>
    <property type="molecule type" value="Genomic_DNA"/>
</dbReference>
<proteinExistence type="predicted"/>
<reference evidence="1" key="1">
    <citation type="submission" date="2024-06" db="EMBL/GenBank/DDBJ databases">
        <authorList>
            <person name="Coelho C."/>
            <person name="Bento M."/>
            <person name="Garcia E."/>
            <person name="Camelo A."/>
            <person name="Brandao I."/>
            <person name="Espirito Santo C."/>
            <person name="Trovao J."/>
            <person name="Verissimo A."/>
            <person name="Costa J."/>
            <person name="Tiago I."/>
        </authorList>
    </citation>
    <scope>NUCLEOTIDE SEQUENCE</scope>
    <source>
        <strain evidence="1">KWT182</strain>
    </source>
</reference>
<organism evidence="1">
    <name type="scientific">Acerihabitans sp. KWT182</name>
    <dbReference type="NCBI Taxonomy" id="3157919"/>
    <lineage>
        <taxon>Bacteria</taxon>
        <taxon>Pseudomonadati</taxon>
        <taxon>Pseudomonadota</taxon>
        <taxon>Gammaproteobacteria</taxon>
        <taxon>Enterobacterales</taxon>
        <taxon>Pectobacteriaceae</taxon>
        <taxon>Acerihabitans</taxon>
    </lineage>
</organism>
<name>A0AAU7QFM2_9GAMM</name>
<dbReference type="SUPFAM" id="SSF53850">
    <property type="entry name" value="Periplasmic binding protein-like II"/>
    <property type="match status" value="1"/>
</dbReference>
<gene>
    <name evidence="1" type="ORF">ABK905_12855</name>
</gene>
<dbReference type="AlphaFoldDB" id="A0AAU7QFM2"/>